<comment type="similarity">
    <text evidence="1">Belongs to the peptidase M32 family.</text>
</comment>
<dbReference type="SUPFAM" id="SSF55486">
    <property type="entry name" value="Metalloproteases ('zincins'), catalytic domain"/>
    <property type="match status" value="1"/>
</dbReference>
<dbReference type="InterPro" id="IPR001333">
    <property type="entry name" value="Peptidase_M32_Taq"/>
</dbReference>
<evidence type="ECO:0000256" key="2">
    <source>
        <dbReference type="PIRSR" id="PIRSR006615-1"/>
    </source>
</evidence>
<keyword evidence="4" id="KW-1185">Reference proteome</keyword>
<comment type="catalytic activity">
    <reaction evidence="1">
        <text>Release of a C-terminal amino acid with broad specificity, except for -Pro.</text>
        <dbReference type="EC" id="3.4.17.19"/>
    </reaction>
</comment>
<keyword evidence="1" id="KW-0645">Protease</keyword>
<organism evidence="3 4">
    <name type="scientific">Anaerotruncus colihominis</name>
    <dbReference type="NCBI Taxonomy" id="169435"/>
    <lineage>
        <taxon>Bacteria</taxon>
        <taxon>Bacillati</taxon>
        <taxon>Bacillota</taxon>
        <taxon>Clostridia</taxon>
        <taxon>Eubacteriales</taxon>
        <taxon>Oscillospiraceae</taxon>
        <taxon>Anaerotruncus</taxon>
    </lineage>
</organism>
<dbReference type="GO" id="GO:0004181">
    <property type="term" value="F:metallocarboxypeptidase activity"/>
    <property type="evidence" value="ECO:0007669"/>
    <property type="project" value="UniProtKB-UniRule"/>
</dbReference>
<comment type="caution">
    <text evidence="3">The sequence shown here is derived from an EMBL/GenBank/DDBJ whole genome shotgun (WGS) entry which is preliminary data.</text>
</comment>
<sequence length="502" mass="57406">MIGYYNKLAEFKKLISRIEYLSYTQNSLIYWDKLTYMPPGAISYRAKVLAFLADEQYRFMSSAEFNSYMAYFDHHKKNDALTKSMIAQIKQSAEYVRRIPEDEYQAYIQLIAVSEQVWEEAKAKCDFALFQPYLEKIFSTFKSFTKYWGYEKDPYDALLNYYEPGLTTETIDNYLVKLKPFLIDLYSQIQQLNRSSLSSCEILPVMGGSSQKALWEHLLKKMGFSFHTGRVDIGSHPTVLANSPDDVRIVNAYREDNTVFGLFNVMHSAGKGIYQQSISKDLLGTFLAKVPSFALEEGIGRFYENIIGRSKGFAEFFTRELSVFSGGSHLLSAQRFYEDVNAVTQAPIRLQADELTYLLHVIIRYEIERDLINDRLKVSDLPEVWNQKYQEMLGCTPANDGEGVLQDIHWAAGYVGYFPTYLVANLAAAQLATAIDTSCGHLDDLIAKGDFAAINQWLKENIFTYGAQYSTSQLLKSASGSSLSSQPYMDYLQKKYTEVYKL</sequence>
<dbReference type="AlphaFoldDB" id="A0A845QK75"/>
<keyword evidence="1" id="KW-0482">Metalloprotease</keyword>
<comment type="function">
    <text evidence="1">Broad specificity carboxypetidase that releases amino acids sequentially from the C-terminus, including neutral, aromatic, polar and basic residues.</text>
</comment>
<comment type="cofactor">
    <cofactor evidence="2">
        <name>Zn(2+)</name>
        <dbReference type="ChEBI" id="CHEBI:29105"/>
    </cofactor>
    <text evidence="2">Binds 1 zinc ion per subunit.</text>
</comment>
<keyword evidence="2" id="KW-0862">Zinc</keyword>
<feature type="binding site" evidence="2">
    <location>
        <position position="297"/>
    </location>
    <ligand>
        <name>Zn(2+)</name>
        <dbReference type="ChEBI" id="CHEBI:29105"/>
        <note>catalytic</note>
    </ligand>
</feature>
<dbReference type="Proteomes" id="UP000446866">
    <property type="component" value="Unassembled WGS sequence"/>
</dbReference>
<feature type="binding site" evidence="2">
    <location>
        <position position="267"/>
    </location>
    <ligand>
        <name>Zn(2+)</name>
        <dbReference type="ChEBI" id="CHEBI:29105"/>
        <note>catalytic</note>
    </ligand>
</feature>
<evidence type="ECO:0000256" key="1">
    <source>
        <dbReference type="PIRNR" id="PIRNR006615"/>
    </source>
</evidence>
<dbReference type="EMBL" id="QXWK01000012">
    <property type="protein sequence ID" value="NBH61491.1"/>
    <property type="molecule type" value="Genomic_DNA"/>
</dbReference>
<reference evidence="3 4" key="1">
    <citation type="submission" date="2018-08" db="EMBL/GenBank/DDBJ databases">
        <title>Murine metabolic-syndrome-specific gut microbial biobank.</title>
        <authorList>
            <person name="Liu C."/>
        </authorList>
    </citation>
    <scope>NUCLEOTIDE SEQUENCE [LARGE SCALE GENOMIC DNA]</scope>
    <source>
        <strain evidence="3 4">28</strain>
    </source>
</reference>
<dbReference type="GO" id="GO:0006508">
    <property type="term" value="P:proteolysis"/>
    <property type="evidence" value="ECO:0007669"/>
    <property type="project" value="UniProtKB-UniRule"/>
</dbReference>
<gene>
    <name evidence="3" type="ORF">D0435_07490</name>
</gene>
<evidence type="ECO:0000313" key="3">
    <source>
        <dbReference type="EMBL" id="NBH61491.1"/>
    </source>
</evidence>
<dbReference type="PANTHER" id="PTHR34217">
    <property type="entry name" value="METAL-DEPENDENT CARBOXYPEPTIDASE"/>
    <property type="match status" value="1"/>
</dbReference>
<dbReference type="EC" id="3.4.17.19" evidence="1"/>
<name>A0A845QK75_9FIRM</name>
<keyword evidence="1 3" id="KW-0121">Carboxypeptidase</keyword>
<dbReference type="Pfam" id="PF02074">
    <property type="entry name" value="Peptidase_M32"/>
    <property type="match status" value="1"/>
</dbReference>
<dbReference type="PIRSF" id="PIRSF006615">
    <property type="entry name" value="Zn_crbxpep_Taq"/>
    <property type="match status" value="1"/>
</dbReference>
<dbReference type="PRINTS" id="PR00998">
    <property type="entry name" value="CRBOXYPTASET"/>
</dbReference>
<dbReference type="PROSITE" id="PS52034">
    <property type="entry name" value="PEPTIDASE_M32"/>
    <property type="match status" value="1"/>
</dbReference>
<keyword evidence="1" id="KW-0378">Hydrolase</keyword>
<dbReference type="PANTHER" id="PTHR34217:SF1">
    <property type="entry name" value="CARBOXYPEPTIDASE 1"/>
    <property type="match status" value="1"/>
</dbReference>
<dbReference type="CDD" id="cd06460">
    <property type="entry name" value="M32_Taq"/>
    <property type="match status" value="1"/>
</dbReference>
<dbReference type="Gene3D" id="1.10.1370.30">
    <property type="match status" value="1"/>
</dbReference>
<evidence type="ECO:0000313" key="4">
    <source>
        <dbReference type="Proteomes" id="UP000446866"/>
    </source>
</evidence>
<dbReference type="RefSeq" id="WP_160201773.1">
    <property type="nucleotide sequence ID" value="NZ_QXWK01000012.1"/>
</dbReference>
<protein>
    <recommendedName>
        <fullName evidence="1">Metal-dependent carboxypeptidase</fullName>
        <ecNumber evidence="1">3.4.17.19</ecNumber>
    </recommendedName>
</protein>
<proteinExistence type="inferred from homology"/>
<dbReference type="GO" id="GO:0046872">
    <property type="term" value="F:metal ion binding"/>
    <property type="evidence" value="ECO:0007669"/>
    <property type="project" value="UniProtKB-KW"/>
</dbReference>
<keyword evidence="1 2" id="KW-0479">Metal-binding</keyword>
<accession>A0A845QK75</accession>